<dbReference type="AlphaFoldDB" id="A0A8X6QD17"/>
<reference evidence="1" key="1">
    <citation type="submission" date="2020-08" db="EMBL/GenBank/DDBJ databases">
        <title>Multicomponent nature underlies the extraordinary mechanical properties of spider dragline silk.</title>
        <authorList>
            <person name="Kono N."/>
            <person name="Nakamura H."/>
            <person name="Mori M."/>
            <person name="Yoshida Y."/>
            <person name="Ohtoshi R."/>
            <person name="Malay A.D."/>
            <person name="Moran D.A.P."/>
            <person name="Tomita M."/>
            <person name="Numata K."/>
            <person name="Arakawa K."/>
        </authorList>
    </citation>
    <scope>NUCLEOTIDE SEQUENCE</scope>
</reference>
<protein>
    <submittedName>
        <fullName evidence="1">Uncharacterized protein</fullName>
    </submittedName>
</protein>
<proteinExistence type="predicted"/>
<name>A0A8X6QD17_NEPPI</name>
<organism evidence="1 2">
    <name type="scientific">Nephila pilipes</name>
    <name type="common">Giant wood spider</name>
    <name type="synonym">Nephila maculata</name>
    <dbReference type="NCBI Taxonomy" id="299642"/>
    <lineage>
        <taxon>Eukaryota</taxon>
        <taxon>Metazoa</taxon>
        <taxon>Ecdysozoa</taxon>
        <taxon>Arthropoda</taxon>
        <taxon>Chelicerata</taxon>
        <taxon>Arachnida</taxon>
        <taxon>Araneae</taxon>
        <taxon>Araneomorphae</taxon>
        <taxon>Entelegynae</taxon>
        <taxon>Araneoidea</taxon>
        <taxon>Nephilidae</taxon>
        <taxon>Nephila</taxon>
    </lineage>
</organism>
<evidence type="ECO:0000313" key="2">
    <source>
        <dbReference type="Proteomes" id="UP000887013"/>
    </source>
</evidence>
<keyword evidence="2" id="KW-1185">Reference proteome</keyword>
<comment type="caution">
    <text evidence="1">The sequence shown here is derived from an EMBL/GenBank/DDBJ whole genome shotgun (WGS) entry which is preliminary data.</text>
</comment>
<dbReference type="Proteomes" id="UP000887013">
    <property type="component" value="Unassembled WGS sequence"/>
</dbReference>
<evidence type="ECO:0000313" key="1">
    <source>
        <dbReference type="EMBL" id="GFU18919.1"/>
    </source>
</evidence>
<sequence length="123" mass="14247">MENQRIAEGIKIQAETYFVRQCSSKPFAPFRVTGFDNNSNHQERRRLAEKVLFSRHQLQTLPLLLETIDKMVSSNGVENDKFGWLENRAVSSSLMKPYSVWELKIVVLEYGGLLDSHKIHLIQ</sequence>
<gene>
    <name evidence="1" type="ORF">NPIL_658021</name>
</gene>
<dbReference type="EMBL" id="BMAW01126924">
    <property type="protein sequence ID" value="GFU18919.1"/>
    <property type="molecule type" value="Genomic_DNA"/>
</dbReference>
<accession>A0A8X6QD17</accession>